<sequence length="244" mass="25903">MNQPAKAQEPSMEEILASIRRIIADDDTSKPAAPAKAESKPEAKPAPVAVAPAPAPAPAAPAKAPDATNSQDDIDALFASFDSTPEPEPEEEQPPPPPPPAPEPVAVAPPPPPPPPAPPAPPVARAPVDEVLQLTESMRTAPPGLRKVDGQPDVVFSERAGWDEAPARPVEEGRPLLSATTSAAVDSAFNTLAHTVLVQNARTLEDLVREMLRPMLKAWLDDNLPQMVERLVRAEIERVSRGRN</sequence>
<dbReference type="RefSeq" id="WP_111356526.1">
    <property type="nucleotide sequence ID" value="NZ_NHSK01000067.1"/>
</dbReference>
<comment type="caution">
    <text evidence="2">The sequence shown here is derived from an EMBL/GenBank/DDBJ whole genome shotgun (WGS) entry which is preliminary data.</text>
</comment>
<name>A0A327KNI9_9BRAD</name>
<organism evidence="2 3">
    <name type="scientific">Rhodoplanes elegans</name>
    <dbReference type="NCBI Taxonomy" id="29408"/>
    <lineage>
        <taxon>Bacteria</taxon>
        <taxon>Pseudomonadati</taxon>
        <taxon>Pseudomonadota</taxon>
        <taxon>Alphaproteobacteria</taxon>
        <taxon>Hyphomicrobiales</taxon>
        <taxon>Nitrobacteraceae</taxon>
        <taxon>Rhodoplanes</taxon>
    </lineage>
</organism>
<reference evidence="2 3" key="1">
    <citation type="submission" date="2017-07" db="EMBL/GenBank/DDBJ databases">
        <title>Draft Genome Sequences of Select Purple Nonsulfur Bacteria.</title>
        <authorList>
            <person name="Lasarre B."/>
            <person name="Mckinlay J.B."/>
        </authorList>
    </citation>
    <scope>NUCLEOTIDE SEQUENCE [LARGE SCALE GENOMIC DNA]</scope>
    <source>
        <strain evidence="2 3">DSM 11907</strain>
    </source>
</reference>
<dbReference type="AlphaFoldDB" id="A0A327KNI9"/>
<evidence type="ECO:0000256" key="1">
    <source>
        <dbReference type="SAM" id="MobiDB-lite"/>
    </source>
</evidence>
<dbReference type="InterPro" id="IPR019632">
    <property type="entry name" value="DUF2497"/>
</dbReference>
<dbReference type="Proteomes" id="UP000248863">
    <property type="component" value="Unassembled WGS sequence"/>
</dbReference>
<keyword evidence="3" id="KW-1185">Reference proteome</keyword>
<dbReference type="EMBL" id="NPEU01000054">
    <property type="protein sequence ID" value="RAI39987.1"/>
    <property type="molecule type" value="Genomic_DNA"/>
</dbReference>
<dbReference type="OrthoDB" id="7189469at2"/>
<evidence type="ECO:0000313" key="3">
    <source>
        <dbReference type="Proteomes" id="UP000248863"/>
    </source>
</evidence>
<feature type="compositionally biased region" description="Pro residues" evidence="1">
    <location>
        <begin position="94"/>
        <end position="124"/>
    </location>
</feature>
<gene>
    <name evidence="2" type="ORF">CH338_07585</name>
</gene>
<evidence type="ECO:0008006" key="4">
    <source>
        <dbReference type="Google" id="ProtNLM"/>
    </source>
</evidence>
<accession>A0A327KNI9</accession>
<evidence type="ECO:0000313" key="2">
    <source>
        <dbReference type="EMBL" id="RAI39987.1"/>
    </source>
</evidence>
<protein>
    <recommendedName>
        <fullName evidence="4">Pole-organizing protein PopZ</fullName>
    </recommendedName>
</protein>
<feature type="region of interest" description="Disordered" evidence="1">
    <location>
        <begin position="1"/>
        <end position="124"/>
    </location>
</feature>
<dbReference type="Pfam" id="PF10691">
    <property type="entry name" value="DUF2497"/>
    <property type="match status" value="1"/>
</dbReference>
<proteinExistence type="predicted"/>